<evidence type="ECO:0000313" key="2">
    <source>
        <dbReference type="Proteomes" id="UP000286415"/>
    </source>
</evidence>
<proteinExistence type="predicted"/>
<name>A0A3R7D995_CLOSI</name>
<keyword evidence="2" id="KW-1185">Reference proteome</keyword>
<reference evidence="1 2" key="1">
    <citation type="journal article" date="2018" name="Biotechnol. Adv.">
        <title>Improved genomic resources and new bioinformatic workflow for the carcinogenic parasite Clonorchis sinensis: Biotechnological implications.</title>
        <authorList>
            <person name="Wang D."/>
            <person name="Korhonen P.K."/>
            <person name="Gasser R.B."/>
            <person name="Young N.D."/>
        </authorList>
    </citation>
    <scope>NUCLEOTIDE SEQUENCE [LARGE SCALE GENOMIC DNA]</scope>
    <source>
        <strain evidence="1">Cs-k2</strain>
    </source>
</reference>
<dbReference type="InParanoid" id="A0A3R7D995"/>
<dbReference type="EMBL" id="NIRI02000056">
    <property type="protein sequence ID" value="KAG5443856.1"/>
    <property type="molecule type" value="Genomic_DNA"/>
</dbReference>
<comment type="caution">
    <text evidence="1">The sequence shown here is derived from an EMBL/GenBank/DDBJ whole genome shotgun (WGS) entry which is preliminary data.</text>
</comment>
<protein>
    <submittedName>
        <fullName evidence="1">Uncharacterized protein</fullName>
    </submittedName>
</protein>
<dbReference type="Proteomes" id="UP000286415">
    <property type="component" value="Unassembled WGS sequence"/>
</dbReference>
<evidence type="ECO:0000313" key="1">
    <source>
        <dbReference type="EMBL" id="KAG5443856.1"/>
    </source>
</evidence>
<organism evidence="1 2">
    <name type="scientific">Clonorchis sinensis</name>
    <name type="common">Chinese liver fluke</name>
    <dbReference type="NCBI Taxonomy" id="79923"/>
    <lineage>
        <taxon>Eukaryota</taxon>
        <taxon>Metazoa</taxon>
        <taxon>Spiralia</taxon>
        <taxon>Lophotrochozoa</taxon>
        <taxon>Platyhelminthes</taxon>
        <taxon>Trematoda</taxon>
        <taxon>Digenea</taxon>
        <taxon>Opisthorchiida</taxon>
        <taxon>Opisthorchiata</taxon>
        <taxon>Opisthorchiidae</taxon>
        <taxon>Clonorchis</taxon>
    </lineage>
</organism>
<accession>A0A3R7D995</accession>
<sequence>IDTVVVFNKTTEAAEYDDQLFLSPPVNNAFGNAIDENTSSSGSIDGPESATPGHLMFQLIRYSRYRNKLRRQRQLKLQTIEHGSKTLICISFTKLNIHLLLERVFLNFSEYSLTFTQMQANATKRLHQFRKRSQFSRDAKRICEKTCYSHASSVVSTVTPVVASGQAAV</sequence>
<gene>
    <name evidence="1" type="ORF">CSKR_100087</name>
</gene>
<reference evidence="1 2" key="2">
    <citation type="journal article" date="2021" name="Genomics">
        <title>High-quality reference genome for Clonorchis sinensis.</title>
        <authorList>
            <person name="Young N.D."/>
            <person name="Stroehlein A.J."/>
            <person name="Kinkar L."/>
            <person name="Wang T."/>
            <person name="Sohn W.M."/>
            <person name="Chang B.C.H."/>
            <person name="Kaur P."/>
            <person name="Weisz D."/>
            <person name="Dudchenko O."/>
            <person name="Aiden E.L."/>
            <person name="Korhonen P.K."/>
            <person name="Gasser R.B."/>
        </authorList>
    </citation>
    <scope>NUCLEOTIDE SEQUENCE [LARGE SCALE GENOMIC DNA]</scope>
    <source>
        <strain evidence="1">Cs-k2</strain>
    </source>
</reference>
<dbReference type="AlphaFoldDB" id="A0A3R7D995"/>
<feature type="non-terminal residue" evidence="1">
    <location>
        <position position="1"/>
    </location>
</feature>